<dbReference type="Proteomes" id="UP000282985">
    <property type="component" value="Unassembled WGS sequence"/>
</dbReference>
<sequence>MKNRNTKDVAENHIYSFLLSNLSLFVAIFFSLNSASEVAILFYALALNLFTHWFLFYTSRKKKMIHFSEYYNNLMIGIYCVAASIPVFLLIFPLLFMNSVSNPILLLLSWILSFLIHTILIKRYGWESQAEQLFSEYRMNISEKREEAFEKVKEFIDQSDPKKCTDYLNKSELFDERIEAYIKE</sequence>
<feature type="transmembrane region" description="Helical" evidence="1">
    <location>
        <begin position="12"/>
        <end position="32"/>
    </location>
</feature>
<dbReference type="AlphaFoldDB" id="A0A434AVE4"/>
<protein>
    <submittedName>
        <fullName evidence="2">Uncharacterized protein</fullName>
    </submittedName>
</protein>
<dbReference type="OrthoDB" id="1118763at2"/>
<evidence type="ECO:0000313" key="2">
    <source>
        <dbReference type="EMBL" id="RUT78457.1"/>
    </source>
</evidence>
<evidence type="ECO:0000256" key="1">
    <source>
        <dbReference type="SAM" id="Phobius"/>
    </source>
</evidence>
<gene>
    <name evidence="2" type="ORF">DLK05_07720</name>
</gene>
<keyword evidence="3" id="KW-1185">Reference proteome</keyword>
<comment type="caution">
    <text evidence="2">The sequence shown here is derived from an EMBL/GenBank/DDBJ whole genome shotgun (WGS) entry which is preliminary data.</text>
</comment>
<name>A0A434AVE4_9BACT</name>
<dbReference type="EMBL" id="RJJX01000008">
    <property type="protein sequence ID" value="RUT78457.1"/>
    <property type="molecule type" value="Genomic_DNA"/>
</dbReference>
<feature type="transmembrane region" description="Helical" evidence="1">
    <location>
        <begin position="38"/>
        <end position="58"/>
    </location>
</feature>
<dbReference type="RefSeq" id="WP_127343414.1">
    <property type="nucleotide sequence ID" value="NZ_RJJX01000008.1"/>
</dbReference>
<keyword evidence="1" id="KW-1133">Transmembrane helix</keyword>
<feature type="transmembrane region" description="Helical" evidence="1">
    <location>
        <begin position="104"/>
        <end position="121"/>
    </location>
</feature>
<keyword evidence="1" id="KW-0472">Membrane</keyword>
<organism evidence="2 3">
    <name type="scientific">Ancylomarina longa</name>
    <dbReference type="NCBI Taxonomy" id="2487017"/>
    <lineage>
        <taxon>Bacteria</taxon>
        <taxon>Pseudomonadati</taxon>
        <taxon>Bacteroidota</taxon>
        <taxon>Bacteroidia</taxon>
        <taxon>Marinilabiliales</taxon>
        <taxon>Marinifilaceae</taxon>
        <taxon>Ancylomarina</taxon>
    </lineage>
</organism>
<proteinExistence type="predicted"/>
<keyword evidence="1" id="KW-0812">Transmembrane</keyword>
<evidence type="ECO:0000313" key="3">
    <source>
        <dbReference type="Proteomes" id="UP000282985"/>
    </source>
</evidence>
<accession>A0A434AVE4</accession>
<feature type="transmembrane region" description="Helical" evidence="1">
    <location>
        <begin position="70"/>
        <end position="92"/>
    </location>
</feature>
<reference evidence="2 3" key="1">
    <citation type="submission" date="2018-11" db="EMBL/GenBank/DDBJ databases">
        <title>Parancylomarina longa gen. nov., sp. nov., isolated from sediments of southern Okinawa.</title>
        <authorList>
            <person name="Fu T."/>
        </authorList>
    </citation>
    <scope>NUCLEOTIDE SEQUENCE [LARGE SCALE GENOMIC DNA]</scope>
    <source>
        <strain evidence="2 3">T3-2 S1-C</strain>
    </source>
</reference>